<reference evidence="2 3" key="2">
    <citation type="submission" date="2019-01" db="EMBL/GenBank/DDBJ databases">
        <title>Tautonia sociabilis, a novel thermotolerant planctomycete of Isosphaeraceae family, isolated from a 4000 m deep subterranean habitat.</title>
        <authorList>
            <person name="Kovaleva O.L."/>
            <person name="Elcheninov A.G."/>
            <person name="Van Heerden E."/>
            <person name="Toshchakov S.V."/>
            <person name="Novikov A."/>
            <person name="Bonch-Osmolovskaya E.A."/>
            <person name="Kublanov I.V."/>
        </authorList>
    </citation>
    <scope>NUCLEOTIDE SEQUENCE [LARGE SCALE GENOMIC DNA]</scope>
    <source>
        <strain evidence="2 3">GM2012</strain>
    </source>
</reference>
<dbReference type="EMBL" id="RYZH01000029">
    <property type="protein sequence ID" value="RUL86841.1"/>
    <property type="molecule type" value="Genomic_DNA"/>
</dbReference>
<comment type="caution">
    <text evidence="2">The sequence shown here is derived from an EMBL/GenBank/DDBJ whole genome shotgun (WGS) entry which is preliminary data.</text>
</comment>
<evidence type="ECO:0000313" key="2">
    <source>
        <dbReference type="EMBL" id="RUL86841.1"/>
    </source>
</evidence>
<dbReference type="Pfam" id="PF11104">
    <property type="entry name" value="PilM_2"/>
    <property type="match status" value="1"/>
</dbReference>
<reference evidence="2 3" key="1">
    <citation type="submission" date="2018-12" db="EMBL/GenBank/DDBJ databases">
        <authorList>
            <person name="Toschakov S.V."/>
        </authorList>
    </citation>
    <scope>NUCLEOTIDE SEQUENCE [LARGE SCALE GENOMIC DNA]</scope>
    <source>
        <strain evidence="2 3">GM2012</strain>
    </source>
</reference>
<dbReference type="AlphaFoldDB" id="A0A432MI22"/>
<dbReference type="RefSeq" id="WP_126726324.1">
    <property type="nucleotide sequence ID" value="NZ_RYZH01000029.1"/>
</dbReference>
<proteinExistence type="predicted"/>
<organism evidence="2 3">
    <name type="scientific">Tautonia sociabilis</name>
    <dbReference type="NCBI Taxonomy" id="2080755"/>
    <lineage>
        <taxon>Bacteria</taxon>
        <taxon>Pseudomonadati</taxon>
        <taxon>Planctomycetota</taxon>
        <taxon>Planctomycetia</taxon>
        <taxon>Isosphaerales</taxon>
        <taxon>Isosphaeraceae</taxon>
        <taxon>Tautonia</taxon>
    </lineage>
</organism>
<dbReference type="Gene3D" id="3.30.1490.300">
    <property type="match status" value="1"/>
</dbReference>
<dbReference type="InterPro" id="IPR043129">
    <property type="entry name" value="ATPase_NBD"/>
</dbReference>
<dbReference type="Proteomes" id="UP000280296">
    <property type="component" value="Unassembled WGS sequence"/>
</dbReference>
<evidence type="ECO:0000313" key="3">
    <source>
        <dbReference type="Proteomes" id="UP000280296"/>
    </source>
</evidence>
<name>A0A432MI22_9BACT</name>
<dbReference type="NCBIfam" id="TIGR01175">
    <property type="entry name" value="pilM"/>
    <property type="match status" value="1"/>
</dbReference>
<feature type="region of interest" description="Disordered" evidence="1">
    <location>
        <begin position="778"/>
        <end position="823"/>
    </location>
</feature>
<dbReference type="OrthoDB" id="9768127at2"/>
<evidence type="ECO:0000256" key="1">
    <source>
        <dbReference type="SAM" id="MobiDB-lite"/>
    </source>
</evidence>
<keyword evidence="3" id="KW-1185">Reference proteome</keyword>
<feature type="compositionally biased region" description="Low complexity" evidence="1">
    <location>
        <begin position="784"/>
        <end position="823"/>
    </location>
</feature>
<dbReference type="CDD" id="cd24049">
    <property type="entry name" value="ASKHA_NBD_PilM"/>
    <property type="match status" value="1"/>
</dbReference>
<dbReference type="PANTHER" id="PTHR32432">
    <property type="entry name" value="CELL DIVISION PROTEIN FTSA-RELATED"/>
    <property type="match status" value="1"/>
</dbReference>
<accession>A0A432MI22</accession>
<sequence>MPKIQPVWAIDIGQAALKALKLVPGETPDHVIAEAFDYIEYPKILSQPDADPEELVREALATFLERNEVKGNRVAIGVPGQSGLVKFIKLPPVDKKRIPDIVKFEARQQIPFALEEVIWDWQEIATEGDEEFSQTEVGLFAMKREMIQRAILPFTVAGIEVDIVQMNPIALYNFIAYDRLRPQLAGEADAEGEDVPAEAKVEPAIEPGGSIVLLDIGADHTDLIISDGERIWQRNVPIGGNHFTRALTKELKLTFAKAEHLKRNATKAPDPRAVFTAMRGVFNDFSSEVQRSIGFYGSVNRQAKVVKVVGLGNGFKLPGLQKFLQQNLNMDVEKLEHFQRLAGEEVLSAPQFQENLPSFAVAYGLGVQGLGQGGLRTNLLPGEIAQARMIRAKKPLTLLAAALMLLGFSALFLGDYRALAKVKNPDFESAVAQAKQVKSTGDGFKSSYEADKGQFNTLKSRGETLAETSADGADFKSLFQILSTFIYDPREDPRFKDVDFDSPEGRRLLDLQRVHIDAIRPVFKLDLAEWFNGPELKDRMKNTMHPYDQETPPEGPGWVIEIIGHHYNPLVLREPGTGPYFFLTQRVLPNFWGVPIRRLGFSHAALAWMLTDDQWTSEKALASNSLPTNAPTLKHSVAAPTGGAAGGMAGMMGMEAMMPGMEGMEGMYGGRGMGMEGMEGMMPGMMGGMSGMMGGMESMYGMRGGRSSAFGRMPGMGNEPEMEYLTRTDFVIYVVWQPPTEEKPAKEPAELIKALREAEDKYKGKIQAPDLEDLKAFEEESAAESEQSLQQLQAPAAGAETAPAAGAATTAPAEGGTPPAETP</sequence>
<protein>
    <submittedName>
        <fullName evidence="2">Type IV pilus assembly protein PilM</fullName>
    </submittedName>
</protein>
<gene>
    <name evidence="2" type="primary">pilM</name>
    <name evidence="2" type="ORF">TsocGM_15230</name>
</gene>
<dbReference type="SUPFAM" id="SSF53067">
    <property type="entry name" value="Actin-like ATPase domain"/>
    <property type="match status" value="2"/>
</dbReference>
<dbReference type="InterPro" id="IPR005883">
    <property type="entry name" value="PilM"/>
</dbReference>
<dbReference type="PANTHER" id="PTHR32432:SF3">
    <property type="entry name" value="ETHANOLAMINE UTILIZATION PROTEIN EUTJ"/>
    <property type="match status" value="1"/>
</dbReference>
<dbReference type="Gene3D" id="3.30.420.40">
    <property type="match status" value="2"/>
</dbReference>
<dbReference type="InterPro" id="IPR050696">
    <property type="entry name" value="FtsA/MreB"/>
</dbReference>